<dbReference type="Pfam" id="PF14840">
    <property type="entry name" value="DNA_pol3_delt_C"/>
    <property type="match status" value="1"/>
</dbReference>
<gene>
    <name evidence="11" type="ORF">MNBD_GAMMA15-2083</name>
</gene>
<evidence type="ECO:0000256" key="8">
    <source>
        <dbReference type="ARBA" id="ARBA00049244"/>
    </source>
</evidence>
<evidence type="ECO:0000259" key="10">
    <source>
        <dbReference type="Pfam" id="PF14840"/>
    </source>
</evidence>
<dbReference type="GO" id="GO:0003887">
    <property type="term" value="F:DNA-directed DNA polymerase activity"/>
    <property type="evidence" value="ECO:0007669"/>
    <property type="project" value="UniProtKB-KW"/>
</dbReference>
<dbReference type="SUPFAM" id="SSF48019">
    <property type="entry name" value="post-AAA+ oligomerization domain-like"/>
    <property type="match status" value="1"/>
</dbReference>
<dbReference type="EMBL" id="UOFN01000035">
    <property type="protein sequence ID" value="VAW74516.1"/>
    <property type="molecule type" value="Genomic_DNA"/>
</dbReference>
<evidence type="ECO:0000256" key="6">
    <source>
        <dbReference type="ARBA" id="ARBA00022932"/>
    </source>
</evidence>
<evidence type="ECO:0000256" key="1">
    <source>
        <dbReference type="ARBA" id="ARBA00012417"/>
    </source>
</evidence>
<evidence type="ECO:0000256" key="4">
    <source>
        <dbReference type="ARBA" id="ARBA00022695"/>
    </source>
</evidence>
<evidence type="ECO:0000256" key="7">
    <source>
        <dbReference type="ARBA" id="ARBA00034754"/>
    </source>
</evidence>
<organism evidence="11">
    <name type="scientific">hydrothermal vent metagenome</name>
    <dbReference type="NCBI Taxonomy" id="652676"/>
    <lineage>
        <taxon>unclassified sequences</taxon>
        <taxon>metagenomes</taxon>
        <taxon>ecological metagenomes</taxon>
    </lineage>
</organism>
<dbReference type="Gene3D" id="3.40.50.300">
    <property type="entry name" value="P-loop containing nucleotide triphosphate hydrolases"/>
    <property type="match status" value="1"/>
</dbReference>
<name>A0A3B0Z1E6_9ZZZZ</name>
<evidence type="ECO:0000313" key="11">
    <source>
        <dbReference type="EMBL" id="VAW74516.1"/>
    </source>
</evidence>
<dbReference type="InterPro" id="IPR005790">
    <property type="entry name" value="DNA_polIII_delta"/>
</dbReference>
<keyword evidence="3 11" id="KW-0808">Transferase</keyword>
<dbReference type="PANTHER" id="PTHR34388:SF1">
    <property type="entry name" value="DNA POLYMERASE III SUBUNIT DELTA"/>
    <property type="match status" value="1"/>
</dbReference>
<feature type="domain" description="DNA polymerase III delta N-terminal" evidence="9">
    <location>
        <begin position="21"/>
        <end position="135"/>
    </location>
</feature>
<dbReference type="InterPro" id="IPR027417">
    <property type="entry name" value="P-loop_NTPase"/>
</dbReference>
<dbReference type="InterPro" id="IPR008921">
    <property type="entry name" value="DNA_pol3_clamp-load_cplx_C"/>
</dbReference>
<evidence type="ECO:0000256" key="3">
    <source>
        <dbReference type="ARBA" id="ARBA00022679"/>
    </source>
</evidence>
<evidence type="ECO:0000256" key="5">
    <source>
        <dbReference type="ARBA" id="ARBA00022705"/>
    </source>
</evidence>
<evidence type="ECO:0000259" key="9">
    <source>
        <dbReference type="Pfam" id="PF06144"/>
    </source>
</evidence>
<dbReference type="GO" id="GO:0003677">
    <property type="term" value="F:DNA binding"/>
    <property type="evidence" value="ECO:0007669"/>
    <property type="project" value="InterPro"/>
</dbReference>
<keyword evidence="4 11" id="KW-0548">Nucleotidyltransferase</keyword>
<dbReference type="InterPro" id="IPR032780">
    <property type="entry name" value="DNA_pol3_delt_C"/>
</dbReference>
<sequence length="347" mass="38327">MSQLRPEQLKAQLDKGLAPVYFIYGDEPLLVNECADQVRATTRAQGFSEREVFSVETGFDWDSLLAASGNLSLFSEQRLLELRLPTGKPGKPGAQALRDYVERPPEDTVLLIVSGKLEAAARRSKWVQALDKAGVSVPVWPVGLRELPGWIDARMRRHGMLAGREALQLLADLVEGNLLAADQEIEKLFLLQGPGEVSLQDIESLVTDSARYDIYGLVDTALAGDAAHTQRMLSGLRAEGVEPVLILWALAREIRSLAGMARDIQSGTPQGQAMATRRVWDKRKPLVSGVLQRIRGRQWWAMLQRCALIDRVIKGRAAGSAWDELLQLALRLAGRAPIRPIEIPGYD</sequence>
<dbReference type="CDD" id="cd18138">
    <property type="entry name" value="HLD_clamp_pol_III_delta"/>
    <property type="match status" value="1"/>
</dbReference>
<dbReference type="Pfam" id="PF06144">
    <property type="entry name" value="DNA_pol3_delta"/>
    <property type="match status" value="1"/>
</dbReference>
<keyword evidence="5" id="KW-0235">DNA replication</keyword>
<dbReference type="NCBIfam" id="TIGR01128">
    <property type="entry name" value="holA"/>
    <property type="match status" value="1"/>
</dbReference>
<dbReference type="InterPro" id="IPR010372">
    <property type="entry name" value="DNA_pol3_delta_N"/>
</dbReference>
<comment type="similarity">
    <text evidence="7">Belongs to the DNA polymerase HolA subunit family.</text>
</comment>
<dbReference type="Gene3D" id="1.10.8.60">
    <property type="match status" value="1"/>
</dbReference>
<evidence type="ECO:0000256" key="2">
    <source>
        <dbReference type="ARBA" id="ARBA00017703"/>
    </source>
</evidence>
<protein>
    <recommendedName>
        <fullName evidence="2">DNA polymerase III subunit delta</fullName>
        <ecNumber evidence="1">2.7.7.7</ecNumber>
    </recommendedName>
</protein>
<feature type="domain" description="DNA polymerase III subunit delta C-terminal" evidence="10">
    <location>
        <begin position="217"/>
        <end position="336"/>
    </location>
</feature>
<dbReference type="Gene3D" id="1.20.272.10">
    <property type="match status" value="1"/>
</dbReference>
<dbReference type="EC" id="2.7.7.7" evidence="1"/>
<dbReference type="PANTHER" id="PTHR34388">
    <property type="entry name" value="DNA POLYMERASE III SUBUNIT DELTA"/>
    <property type="match status" value="1"/>
</dbReference>
<dbReference type="GO" id="GO:0006261">
    <property type="term" value="P:DNA-templated DNA replication"/>
    <property type="evidence" value="ECO:0007669"/>
    <property type="project" value="TreeGrafter"/>
</dbReference>
<keyword evidence="6" id="KW-0239">DNA-directed DNA polymerase</keyword>
<dbReference type="GO" id="GO:0009360">
    <property type="term" value="C:DNA polymerase III complex"/>
    <property type="evidence" value="ECO:0007669"/>
    <property type="project" value="InterPro"/>
</dbReference>
<reference evidence="11" key="1">
    <citation type="submission" date="2018-06" db="EMBL/GenBank/DDBJ databases">
        <authorList>
            <person name="Zhirakovskaya E."/>
        </authorList>
    </citation>
    <scope>NUCLEOTIDE SEQUENCE</scope>
</reference>
<comment type="catalytic activity">
    <reaction evidence="8">
        <text>DNA(n) + a 2'-deoxyribonucleoside 5'-triphosphate = DNA(n+1) + diphosphate</text>
        <dbReference type="Rhea" id="RHEA:22508"/>
        <dbReference type="Rhea" id="RHEA-COMP:17339"/>
        <dbReference type="Rhea" id="RHEA-COMP:17340"/>
        <dbReference type="ChEBI" id="CHEBI:33019"/>
        <dbReference type="ChEBI" id="CHEBI:61560"/>
        <dbReference type="ChEBI" id="CHEBI:173112"/>
        <dbReference type="EC" id="2.7.7.7"/>
    </reaction>
</comment>
<accession>A0A3B0Z1E6</accession>
<dbReference type="SUPFAM" id="SSF52540">
    <property type="entry name" value="P-loop containing nucleoside triphosphate hydrolases"/>
    <property type="match status" value="1"/>
</dbReference>
<proteinExistence type="inferred from homology"/>
<dbReference type="AlphaFoldDB" id="A0A3B0Z1E6"/>